<dbReference type="Proteomes" id="UP000184188">
    <property type="component" value="Unassembled WGS sequence"/>
</dbReference>
<protein>
    <recommendedName>
        <fullName evidence="8">Zn(2)-C6 fungal-type domain-containing protein</fullName>
    </recommendedName>
</protein>
<dbReference type="VEuPathDB" id="FungiDB:ASPZODRAFT_11578"/>
<dbReference type="Pfam" id="PF04082">
    <property type="entry name" value="Fungal_trans"/>
    <property type="match status" value="1"/>
</dbReference>
<evidence type="ECO:0000256" key="6">
    <source>
        <dbReference type="ARBA" id="ARBA00023163"/>
    </source>
</evidence>
<dbReference type="GO" id="GO:0005634">
    <property type="term" value="C:nucleus"/>
    <property type="evidence" value="ECO:0007669"/>
    <property type="project" value="UniProtKB-SubCell"/>
</dbReference>
<dbReference type="PANTHER" id="PTHR31313">
    <property type="entry name" value="TY1 ENHANCER ACTIVATOR"/>
    <property type="match status" value="1"/>
</dbReference>
<dbReference type="InterPro" id="IPR007219">
    <property type="entry name" value="XnlR_reg_dom"/>
</dbReference>
<keyword evidence="7" id="KW-0539">Nucleus</keyword>
<dbReference type="SMART" id="SM00906">
    <property type="entry name" value="Fungal_trans"/>
    <property type="match status" value="1"/>
</dbReference>
<dbReference type="PROSITE" id="PS50048">
    <property type="entry name" value="ZN2_CY6_FUNGAL_2"/>
    <property type="match status" value="1"/>
</dbReference>
<evidence type="ECO:0000256" key="2">
    <source>
        <dbReference type="ARBA" id="ARBA00022723"/>
    </source>
</evidence>
<dbReference type="SUPFAM" id="SSF57701">
    <property type="entry name" value="Zn2/Cys6 DNA-binding domain"/>
    <property type="match status" value="1"/>
</dbReference>
<dbReference type="GO" id="GO:0000981">
    <property type="term" value="F:DNA-binding transcription factor activity, RNA polymerase II-specific"/>
    <property type="evidence" value="ECO:0007669"/>
    <property type="project" value="InterPro"/>
</dbReference>
<evidence type="ECO:0000313" key="10">
    <source>
        <dbReference type="Proteomes" id="UP000184188"/>
    </source>
</evidence>
<evidence type="ECO:0000256" key="7">
    <source>
        <dbReference type="ARBA" id="ARBA00023242"/>
    </source>
</evidence>
<evidence type="ECO:0000256" key="3">
    <source>
        <dbReference type="ARBA" id="ARBA00022833"/>
    </source>
</evidence>
<organism evidence="9 10">
    <name type="scientific">Penicilliopsis zonata CBS 506.65</name>
    <dbReference type="NCBI Taxonomy" id="1073090"/>
    <lineage>
        <taxon>Eukaryota</taxon>
        <taxon>Fungi</taxon>
        <taxon>Dikarya</taxon>
        <taxon>Ascomycota</taxon>
        <taxon>Pezizomycotina</taxon>
        <taxon>Eurotiomycetes</taxon>
        <taxon>Eurotiomycetidae</taxon>
        <taxon>Eurotiales</taxon>
        <taxon>Aspergillaceae</taxon>
        <taxon>Penicilliopsis</taxon>
    </lineage>
</organism>
<dbReference type="InterPro" id="IPR001138">
    <property type="entry name" value="Zn2Cys6_DnaBD"/>
</dbReference>
<keyword evidence="4" id="KW-0805">Transcription regulation</keyword>
<dbReference type="RefSeq" id="XP_022585233.1">
    <property type="nucleotide sequence ID" value="XM_022721118.1"/>
</dbReference>
<evidence type="ECO:0000259" key="8">
    <source>
        <dbReference type="PROSITE" id="PS50048"/>
    </source>
</evidence>
<reference evidence="10" key="1">
    <citation type="journal article" date="2017" name="Genome Biol.">
        <title>Comparative genomics reveals high biological diversity and specific adaptations in the industrially and medically important fungal genus Aspergillus.</title>
        <authorList>
            <person name="de Vries R.P."/>
            <person name="Riley R."/>
            <person name="Wiebenga A."/>
            <person name="Aguilar-Osorio G."/>
            <person name="Amillis S."/>
            <person name="Uchima C.A."/>
            <person name="Anderluh G."/>
            <person name="Asadollahi M."/>
            <person name="Askin M."/>
            <person name="Barry K."/>
            <person name="Battaglia E."/>
            <person name="Bayram O."/>
            <person name="Benocci T."/>
            <person name="Braus-Stromeyer S.A."/>
            <person name="Caldana C."/>
            <person name="Canovas D."/>
            <person name="Cerqueira G.C."/>
            <person name="Chen F."/>
            <person name="Chen W."/>
            <person name="Choi C."/>
            <person name="Clum A."/>
            <person name="Dos Santos R.A."/>
            <person name="Damasio A.R."/>
            <person name="Diallinas G."/>
            <person name="Emri T."/>
            <person name="Fekete E."/>
            <person name="Flipphi M."/>
            <person name="Freyberg S."/>
            <person name="Gallo A."/>
            <person name="Gournas C."/>
            <person name="Habgood R."/>
            <person name="Hainaut M."/>
            <person name="Harispe M.L."/>
            <person name="Henrissat B."/>
            <person name="Hilden K.S."/>
            <person name="Hope R."/>
            <person name="Hossain A."/>
            <person name="Karabika E."/>
            <person name="Karaffa L."/>
            <person name="Karanyi Z."/>
            <person name="Krasevec N."/>
            <person name="Kuo A."/>
            <person name="Kusch H."/>
            <person name="LaButti K."/>
            <person name="Lagendijk E.L."/>
            <person name="Lapidus A."/>
            <person name="Levasseur A."/>
            <person name="Lindquist E."/>
            <person name="Lipzen A."/>
            <person name="Logrieco A.F."/>
            <person name="MacCabe A."/>
            <person name="Maekelae M.R."/>
            <person name="Malavazi I."/>
            <person name="Melin P."/>
            <person name="Meyer V."/>
            <person name="Mielnichuk N."/>
            <person name="Miskei M."/>
            <person name="Molnar A.P."/>
            <person name="Mule G."/>
            <person name="Ngan C.Y."/>
            <person name="Orejas M."/>
            <person name="Orosz E."/>
            <person name="Ouedraogo J.P."/>
            <person name="Overkamp K.M."/>
            <person name="Park H.-S."/>
            <person name="Perrone G."/>
            <person name="Piumi F."/>
            <person name="Punt P.J."/>
            <person name="Ram A.F."/>
            <person name="Ramon A."/>
            <person name="Rauscher S."/>
            <person name="Record E."/>
            <person name="Riano-Pachon D.M."/>
            <person name="Robert V."/>
            <person name="Roehrig J."/>
            <person name="Ruller R."/>
            <person name="Salamov A."/>
            <person name="Salih N.S."/>
            <person name="Samson R.A."/>
            <person name="Sandor E."/>
            <person name="Sanguinetti M."/>
            <person name="Schuetze T."/>
            <person name="Sepcic K."/>
            <person name="Shelest E."/>
            <person name="Sherlock G."/>
            <person name="Sophianopoulou V."/>
            <person name="Squina F.M."/>
            <person name="Sun H."/>
            <person name="Susca A."/>
            <person name="Todd R.B."/>
            <person name="Tsang A."/>
            <person name="Unkles S.E."/>
            <person name="van de Wiele N."/>
            <person name="van Rossen-Uffink D."/>
            <person name="Oliveira J.V."/>
            <person name="Vesth T.C."/>
            <person name="Visser J."/>
            <person name="Yu J.-H."/>
            <person name="Zhou M."/>
            <person name="Andersen M.R."/>
            <person name="Archer D.B."/>
            <person name="Baker S.E."/>
            <person name="Benoit I."/>
            <person name="Brakhage A.A."/>
            <person name="Braus G.H."/>
            <person name="Fischer R."/>
            <person name="Frisvad J.C."/>
            <person name="Goldman G.H."/>
            <person name="Houbraken J."/>
            <person name="Oakley B."/>
            <person name="Pocsi I."/>
            <person name="Scazzocchio C."/>
            <person name="Seiboth B."/>
            <person name="vanKuyk P.A."/>
            <person name="Wortman J."/>
            <person name="Dyer P.S."/>
            <person name="Grigoriev I.V."/>
        </authorList>
    </citation>
    <scope>NUCLEOTIDE SEQUENCE [LARGE SCALE GENOMIC DNA]</scope>
    <source>
        <strain evidence="10">CBS 506.65</strain>
    </source>
</reference>
<comment type="subcellular location">
    <subcellularLocation>
        <location evidence="1">Nucleus</location>
    </subcellularLocation>
</comment>
<dbReference type="Gene3D" id="4.10.240.10">
    <property type="entry name" value="Zn(2)-C6 fungal-type DNA-binding domain"/>
    <property type="match status" value="1"/>
</dbReference>
<evidence type="ECO:0000256" key="5">
    <source>
        <dbReference type="ARBA" id="ARBA00023125"/>
    </source>
</evidence>
<dbReference type="InterPro" id="IPR051615">
    <property type="entry name" value="Transcr_Regulatory_Elem"/>
</dbReference>
<keyword evidence="10" id="KW-1185">Reference proteome</keyword>
<dbReference type="CDD" id="cd00067">
    <property type="entry name" value="GAL4"/>
    <property type="match status" value="1"/>
</dbReference>
<keyword evidence="5" id="KW-0238">DNA-binding</keyword>
<dbReference type="GeneID" id="34607583"/>
<dbReference type="OrthoDB" id="2154091at2759"/>
<dbReference type="SMART" id="SM00066">
    <property type="entry name" value="GAL4"/>
    <property type="match status" value="1"/>
</dbReference>
<dbReference type="CDD" id="cd12148">
    <property type="entry name" value="fungal_TF_MHR"/>
    <property type="match status" value="1"/>
</dbReference>
<dbReference type="InterPro" id="IPR036864">
    <property type="entry name" value="Zn2-C6_fun-type_DNA-bd_sf"/>
</dbReference>
<sequence>MLAHSPPKPRKRIILACNGCRAKRTKCDGRQPRCGGCSYREEECQYTDSESKRKRPSNAYISALEARVECLERRLAASEGRGKTNSDSGQRAAQEPKMDDLTEAFGCFTLGDAGELRFFGASSNFSLIQNHSLKVASSTEARLRGLAAARQTPGYFDPPAELRDHLLGLFWRWQNSWQYLVPRELFLRDLYVDHSGRYCTPLLLMAILALASRYSSRPEVRRDIGDANTAGAAFASQAKTMLDYEYEAPTTTTVQATALLGLYWASIDNEGLGFMYIGMASRMAMNLGLHSDCSHSVSRNLVSRQDVEERNIVFWGVYLLDKLYCLGMGRPASIQEYNITTAKPTAENYPLLPLSDEQTVLSTPFPTSHITENAVATCELLIITSEVIDQLYAQRSEWTDREREDRVMETQLRATRFHDRLPKSLRISDSSLQPSRPYVYQLHLQYHHSVILLHRPFLNPFSPSSQSIEYDPDGKDIHSRSCKAAAMKTSQILRIYMNNFTKRYFPISAVHPTFTAAIILLLDLKIKKEKETMHSLCICMKALYGMNINWDWANRSIRAIRSLAAQWEVDLFVLDLERDIDEESRRQYERYPGNS</sequence>
<evidence type="ECO:0000256" key="4">
    <source>
        <dbReference type="ARBA" id="ARBA00023015"/>
    </source>
</evidence>
<dbReference type="PROSITE" id="PS00463">
    <property type="entry name" value="ZN2_CY6_FUNGAL_1"/>
    <property type="match status" value="1"/>
</dbReference>
<dbReference type="STRING" id="1073090.A0A1L9SUI4"/>
<evidence type="ECO:0000256" key="1">
    <source>
        <dbReference type="ARBA" id="ARBA00004123"/>
    </source>
</evidence>
<accession>A0A1L9SUI4</accession>
<proteinExistence type="predicted"/>
<dbReference type="Pfam" id="PF00172">
    <property type="entry name" value="Zn_clus"/>
    <property type="match status" value="1"/>
</dbReference>
<dbReference type="GO" id="GO:0003677">
    <property type="term" value="F:DNA binding"/>
    <property type="evidence" value="ECO:0007669"/>
    <property type="project" value="UniProtKB-KW"/>
</dbReference>
<dbReference type="GO" id="GO:0006351">
    <property type="term" value="P:DNA-templated transcription"/>
    <property type="evidence" value="ECO:0007669"/>
    <property type="project" value="InterPro"/>
</dbReference>
<dbReference type="GO" id="GO:0008270">
    <property type="term" value="F:zinc ion binding"/>
    <property type="evidence" value="ECO:0007669"/>
    <property type="project" value="InterPro"/>
</dbReference>
<dbReference type="EMBL" id="KV878336">
    <property type="protein sequence ID" value="OJJ50723.1"/>
    <property type="molecule type" value="Genomic_DNA"/>
</dbReference>
<feature type="domain" description="Zn(2)-C6 fungal-type" evidence="8">
    <location>
        <begin position="16"/>
        <end position="46"/>
    </location>
</feature>
<evidence type="ECO:0000313" key="9">
    <source>
        <dbReference type="EMBL" id="OJJ50723.1"/>
    </source>
</evidence>
<gene>
    <name evidence="9" type="ORF">ASPZODRAFT_11578</name>
</gene>
<name>A0A1L9SUI4_9EURO</name>
<dbReference type="PANTHER" id="PTHR31313:SF81">
    <property type="entry name" value="TY1 ENHANCER ACTIVATOR"/>
    <property type="match status" value="1"/>
</dbReference>
<keyword evidence="2" id="KW-0479">Metal-binding</keyword>
<keyword evidence="6" id="KW-0804">Transcription</keyword>
<keyword evidence="3" id="KW-0862">Zinc</keyword>
<dbReference type="AlphaFoldDB" id="A0A1L9SUI4"/>